<dbReference type="GO" id="GO:0006425">
    <property type="term" value="P:glutaminyl-tRNA aminoacylation"/>
    <property type="evidence" value="ECO:0007669"/>
    <property type="project" value="InterPro"/>
</dbReference>
<dbReference type="GO" id="GO:0005829">
    <property type="term" value="C:cytosol"/>
    <property type="evidence" value="ECO:0007669"/>
    <property type="project" value="TreeGrafter"/>
</dbReference>
<gene>
    <name evidence="14" type="ORF">AZE42_03127</name>
</gene>
<dbReference type="InterPro" id="IPR042559">
    <property type="entry name" value="Gln-tRNA-synth_Ib_RNA-bd_N_2"/>
</dbReference>
<dbReference type="InterPro" id="IPR014729">
    <property type="entry name" value="Rossmann-like_a/b/a_fold"/>
</dbReference>
<dbReference type="InterPro" id="IPR029058">
    <property type="entry name" value="AB_hydrolase_fold"/>
</dbReference>
<dbReference type="InterPro" id="IPR020059">
    <property type="entry name" value="Glu/Gln-tRNA-synth_Ib_codon-bd"/>
</dbReference>
<dbReference type="SUPFAM" id="SSF53474">
    <property type="entry name" value="alpha/beta-Hydrolases"/>
    <property type="match status" value="1"/>
</dbReference>
<dbReference type="SUPFAM" id="SSF50715">
    <property type="entry name" value="Ribosomal protein L25-like"/>
    <property type="match status" value="1"/>
</dbReference>
<feature type="region of interest" description="Disordered" evidence="9">
    <location>
        <begin position="457"/>
        <end position="485"/>
    </location>
</feature>
<feature type="compositionally biased region" description="Basic and acidic residues" evidence="9">
    <location>
        <begin position="665"/>
        <end position="679"/>
    </location>
</feature>
<name>A0A1J8PK71_9AGAM</name>
<dbReference type="CDD" id="cd00807">
    <property type="entry name" value="GlnRS_core"/>
    <property type="match status" value="1"/>
</dbReference>
<comment type="catalytic activity">
    <reaction evidence="8">
        <text>tRNA(Gln) + L-glutamine + ATP = L-glutaminyl-tRNA(Gln) + AMP + diphosphate</text>
        <dbReference type="Rhea" id="RHEA:20121"/>
        <dbReference type="Rhea" id="RHEA-COMP:9662"/>
        <dbReference type="Rhea" id="RHEA-COMP:9681"/>
        <dbReference type="ChEBI" id="CHEBI:30616"/>
        <dbReference type="ChEBI" id="CHEBI:33019"/>
        <dbReference type="ChEBI" id="CHEBI:58359"/>
        <dbReference type="ChEBI" id="CHEBI:78442"/>
        <dbReference type="ChEBI" id="CHEBI:78521"/>
        <dbReference type="ChEBI" id="CHEBI:456215"/>
        <dbReference type="EC" id="6.1.1.18"/>
    </reaction>
</comment>
<dbReference type="InterPro" id="IPR050132">
    <property type="entry name" value="Gln/Glu-tRNA_Ligase"/>
</dbReference>
<dbReference type="Pfam" id="PF04558">
    <property type="entry name" value="tRNA_synt_1c_R1"/>
    <property type="match status" value="1"/>
</dbReference>
<feature type="domain" description="Glutamyl/glutaminyl-tRNA synthetase class Ib anti-codon binding" evidence="11">
    <location>
        <begin position="1042"/>
        <end position="1143"/>
    </location>
</feature>
<evidence type="ECO:0000259" key="11">
    <source>
        <dbReference type="Pfam" id="PF03950"/>
    </source>
</evidence>
<keyword evidence="7" id="KW-0030">Aminoacyl-tRNA synthetase</keyword>
<evidence type="ECO:0000256" key="7">
    <source>
        <dbReference type="ARBA" id="ARBA00023146"/>
    </source>
</evidence>
<feature type="compositionally biased region" description="Polar residues" evidence="9">
    <location>
        <begin position="681"/>
        <end position="695"/>
    </location>
</feature>
<dbReference type="InterPro" id="IPR007639">
    <property type="entry name" value="Gln-tRNA-synth_Ib_RNA-bd_N"/>
</dbReference>
<dbReference type="GO" id="GO:0004819">
    <property type="term" value="F:glutamine-tRNA ligase activity"/>
    <property type="evidence" value="ECO:0007669"/>
    <property type="project" value="UniProtKB-EC"/>
</dbReference>
<dbReference type="Pfam" id="PF03950">
    <property type="entry name" value="tRNA-synt_1c_C"/>
    <property type="match status" value="1"/>
</dbReference>
<evidence type="ECO:0000256" key="2">
    <source>
        <dbReference type="ARBA" id="ARBA00012836"/>
    </source>
</evidence>
<dbReference type="PANTHER" id="PTHR43097">
    <property type="entry name" value="GLUTAMINE-TRNA LIGASE"/>
    <property type="match status" value="1"/>
</dbReference>
<feature type="domain" description="Glutaminyl-tRNA synthetase class Ib non-specific RNA-binding" evidence="12">
    <location>
        <begin position="649"/>
        <end position="724"/>
    </location>
</feature>
<evidence type="ECO:0000256" key="1">
    <source>
        <dbReference type="ARBA" id="ARBA00005594"/>
    </source>
</evidence>
<dbReference type="Gene3D" id="1.10.10.2420">
    <property type="match status" value="1"/>
</dbReference>
<sequence length="1316" mass="147305">MLFLPDFNGRFPVGATTFKLPVSRKVLGTASIRRHGHEGTLKPALQLDEVIFTAYYPADVKENSFKKGLNWLLRSVSWLSSQQSNKAHCSGPPVQCKHLYRGTLTSQAGPTYLYCIEMLNRAHLPGVSPWLVWPFVYLYGTLLKVRILIPVYPNAPLLRQRSIAENQPWPLVIFSHGLGGSRTAYSQLCSRLASSGRVVLAIQHCDGSGHAFVSSTTGLGLYIRETDLTWTSEAKDDDKTMDIFRQQQLAFRRLEIYLAFRSFKQLIQDGYRGSSYGLQTIDEKSIDWSSWSSDVDVKAVECEKDVLLAGHSFGGATVASDAYLILCSDLPWLCNPWLEPIPLPGPCPPPHRGSDDALPQLLVINSEKFSLWKDHFARLIGVVQAWEPEKRRVLTIIRSRHTSFSDFPLLPLFSRRAAHIVMDRIVELSEAFIDGDVDTFVDGNATRKIEIRIIGKKPDGSPQRQFDLSLTHPRPSSMAPPQSGTASDTYIPLFKSIGLTQAKAAEAAKNAKIASSLRNLIVSYDLTEAHLDEKQATLVTALAGQLAKTESIEPSEQDFAIKAILQGKLKSVDQVNAAVKYLETHRAPINETEFDIECGVGFSITSEELYSSVMSYIRENAVTGWPNLGSVISGVKASPALRWANPLEVKNAVEKAFTETFGAKETAKPKAKDPKKEKTPQATTSDVDPGSSTGRRTVFEEGFLGALHRPGENPQTSPELREQHLRTTDGQVWTRFPPEPNGYLHIGHSKAIFVNFGYAAHHGGKCYLRFDDTNPEKEEARYFESIIEVIRWLGFEPWKITYSSDYFDQLYDLAIELIKRDKAYVCHCTQEQIKADRGEKLAAPKACVHRTRPIQESLDEFIRMKDGYYRPKEANLRMKMDLTDGNPQMWDLTAYRVLNASHHRTLDKWKIYPTYDYTHCLVDSFENISHSLCTTEFIASRQSYEWLCDALDVYKPRQSEFGRLNLQGTINSKRKILQLVDEGYVSGWNDPRLYTLIALRRRGVPPGAILSFVSSLGVSTAASNIQIARFEQTVRQYLEGSAPRLFMVLRPLKVTIENVPEDYLVMVDKPFHPKNPQLGSSQIPFTRTIYIDSDDFRLEDSKDYFRLAPGKSVGLFQAPYPITCTSYKTDSATGEVTEVLCRLEDSGSAPKPKAYIQWVAEHAPSGSPVRVDETRIFYPLFKSDNPLAAVPDFKADINPDSMEVIKGALVEVSFWSLAKRSIADALEEARARAEKAKAIPGAAAHEEGTPDVMPEQLVGKECVRFQGLRVAYLAVDSDSRMGALEEPSDVTPGRRQGDYLVLNRIASLKEDAGKGM</sequence>
<evidence type="ECO:0000256" key="8">
    <source>
        <dbReference type="ARBA" id="ARBA00048270"/>
    </source>
</evidence>
<dbReference type="EMBL" id="LVVM01005972">
    <property type="protein sequence ID" value="OJA09309.1"/>
    <property type="molecule type" value="Genomic_DNA"/>
</dbReference>
<evidence type="ECO:0000313" key="14">
    <source>
        <dbReference type="EMBL" id="OJA09309.1"/>
    </source>
</evidence>
<evidence type="ECO:0000313" key="15">
    <source>
        <dbReference type="Proteomes" id="UP000183567"/>
    </source>
</evidence>
<dbReference type="STRING" id="180088.A0A1J8PK71"/>
<evidence type="ECO:0000259" key="12">
    <source>
        <dbReference type="Pfam" id="PF04557"/>
    </source>
</evidence>
<dbReference type="InterPro" id="IPR000924">
    <property type="entry name" value="Glu/Gln-tRNA-synth"/>
</dbReference>
<dbReference type="Gene3D" id="1.10.8.1290">
    <property type="entry name" value="Glutaminyl-tRNA synthetase, non-specific RNA binding region part 1, domain 1"/>
    <property type="match status" value="1"/>
</dbReference>
<dbReference type="FunFam" id="2.40.240.10:FF:000007">
    <property type="entry name" value="Glutamine--tRNA ligase"/>
    <property type="match status" value="1"/>
</dbReference>
<dbReference type="InterPro" id="IPR007638">
    <property type="entry name" value="Gln-tRNA-synth_Ib_RNA-bd_2"/>
</dbReference>
<keyword evidence="3" id="KW-0436">Ligase</keyword>
<accession>A0A1J8PK71</accession>
<feature type="domain" description="Glutaminyl-tRNA synthetase class Ib non-specific RNA-binding" evidence="13">
    <location>
        <begin position="491"/>
        <end position="646"/>
    </location>
</feature>
<dbReference type="Proteomes" id="UP000183567">
    <property type="component" value="Unassembled WGS sequence"/>
</dbReference>
<dbReference type="FunFam" id="3.40.50.620:FF:000183">
    <property type="entry name" value="Glutaminyl-tRNA synthetase"/>
    <property type="match status" value="1"/>
</dbReference>
<dbReference type="InterPro" id="IPR020058">
    <property type="entry name" value="Glu/Gln-tRNA-synth_Ib_cat-dom"/>
</dbReference>
<dbReference type="PRINTS" id="PR00987">
    <property type="entry name" value="TRNASYNTHGLU"/>
</dbReference>
<dbReference type="Pfam" id="PF03403">
    <property type="entry name" value="PAF-AH_p_II"/>
    <property type="match status" value="1"/>
</dbReference>
<organism evidence="14 15">
    <name type="scientific">Rhizopogon vesiculosus</name>
    <dbReference type="NCBI Taxonomy" id="180088"/>
    <lineage>
        <taxon>Eukaryota</taxon>
        <taxon>Fungi</taxon>
        <taxon>Dikarya</taxon>
        <taxon>Basidiomycota</taxon>
        <taxon>Agaricomycotina</taxon>
        <taxon>Agaricomycetes</taxon>
        <taxon>Agaricomycetidae</taxon>
        <taxon>Boletales</taxon>
        <taxon>Suillineae</taxon>
        <taxon>Rhizopogonaceae</taxon>
        <taxon>Rhizopogon</taxon>
    </lineage>
</organism>
<dbReference type="Pfam" id="PF00749">
    <property type="entry name" value="tRNA-synt_1c"/>
    <property type="match status" value="1"/>
</dbReference>
<proteinExistence type="inferred from homology"/>
<keyword evidence="15" id="KW-1185">Reference proteome</keyword>
<comment type="similarity">
    <text evidence="1">Belongs to the class-I aminoacyl-tRNA synthetase family.</text>
</comment>
<feature type="region of interest" description="Disordered" evidence="9">
    <location>
        <begin position="664"/>
        <end position="695"/>
    </location>
</feature>
<dbReference type="Gene3D" id="2.40.240.10">
    <property type="entry name" value="Ribosomal Protein L25, Chain P"/>
    <property type="match status" value="2"/>
</dbReference>
<evidence type="ECO:0000259" key="13">
    <source>
        <dbReference type="Pfam" id="PF04558"/>
    </source>
</evidence>
<dbReference type="InterPro" id="IPR042558">
    <property type="entry name" value="Gln-tRNA-synth_Ib_RNA-bd_N_1"/>
</dbReference>
<evidence type="ECO:0000256" key="3">
    <source>
        <dbReference type="ARBA" id="ARBA00022598"/>
    </source>
</evidence>
<evidence type="ECO:0000256" key="9">
    <source>
        <dbReference type="SAM" id="MobiDB-lite"/>
    </source>
</evidence>
<protein>
    <recommendedName>
        <fullName evidence="2">glutamine--tRNA ligase</fullName>
        <ecNumber evidence="2">6.1.1.18</ecNumber>
    </recommendedName>
</protein>
<dbReference type="SUPFAM" id="SSF52374">
    <property type="entry name" value="Nucleotidylyl transferase"/>
    <property type="match status" value="1"/>
</dbReference>
<dbReference type="Pfam" id="PF04557">
    <property type="entry name" value="tRNA_synt_1c_R2"/>
    <property type="match status" value="1"/>
</dbReference>
<dbReference type="Gene3D" id="3.40.50.1820">
    <property type="entry name" value="alpha/beta hydrolase"/>
    <property type="match status" value="1"/>
</dbReference>
<dbReference type="OrthoDB" id="10250478at2759"/>
<dbReference type="InterPro" id="IPR011035">
    <property type="entry name" value="Ribosomal_bL25/Gln-tRNA_synth"/>
</dbReference>
<dbReference type="InterPro" id="IPR004514">
    <property type="entry name" value="Gln-tRNA-synth"/>
</dbReference>
<keyword evidence="4" id="KW-0547">Nucleotide-binding</keyword>
<evidence type="ECO:0000259" key="10">
    <source>
        <dbReference type="Pfam" id="PF00749"/>
    </source>
</evidence>
<dbReference type="GO" id="GO:0005524">
    <property type="term" value="F:ATP binding"/>
    <property type="evidence" value="ECO:0007669"/>
    <property type="project" value="UniProtKB-KW"/>
</dbReference>
<feature type="domain" description="Glutamyl/glutaminyl-tRNA synthetase class Ib catalytic" evidence="10">
    <location>
        <begin position="731"/>
        <end position="1039"/>
    </location>
</feature>
<evidence type="ECO:0000256" key="6">
    <source>
        <dbReference type="ARBA" id="ARBA00022917"/>
    </source>
</evidence>
<reference evidence="14 15" key="1">
    <citation type="submission" date="2016-03" db="EMBL/GenBank/DDBJ databases">
        <title>Comparative genomics of the ectomycorrhizal sister species Rhizopogon vinicolor and Rhizopogon vesiculosus (Basidiomycota: Boletales) reveals a divergence of the mating type B locus.</title>
        <authorList>
            <person name="Mujic A.B."/>
            <person name="Kuo A."/>
            <person name="Tritt A."/>
            <person name="Lipzen A."/>
            <person name="Chen C."/>
            <person name="Johnson J."/>
            <person name="Sharma A."/>
            <person name="Barry K."/>
            <person name="Grigoriev I.V."/>
            <person name="Spatafora J.W."/>
        </authorList>
    </citation>
    <scope>NUCLEOTIDE SEQUENCE [LARGE SCALE GENOMIC DNA]</scope>
    <source>
        <strain evidence="14 15">AM-OR11-056</strain>
    </source>
</reference>
<evidence type="ECO:0000256" key="5">
    <source>
        <dbReference type="ARBA" id="ARBA00022840"/>
    </source>
</evidence>
<dbReference type="EC" id="6.1.1.18" evidence="2"/>
<evidence type="ECO:0000256" key="4">
    <source>
        <dbReference type="ARBA" id="ARBA00022741"/>
    </source>
</evidence>
<dbReference type="InterPro" id="IPR020056">
    <property type="entry name" value="Rbsml_bL25/Gln-tRNA_synth_N"/>
</dbReference>
<keyword evidence="6" id="KW-0648">Protein biosynthesis</keyword>
<dbReference type="PANTHER" id="PTHR43097:SF4">
    <property type="entry name" value="GLUTAMINE--TRNA LIGASE"/>
    <property type="match status" value="1"/>
</dbReference>
<dbReference type="NCBIfam" id="TIGR00440">
    <property type="entry name" value="glnS"/>
    <property type="match status" value="1"/>
</dbReference>
<keyword evidence="5" id="KW-0067">ATP-binding</keyword>
<comment type="caution">
    <text evidence="14">The sequence shown here is derived from an EMBL/GenBank/DDBJ whole genome shotgun (WGS) entry which is preliminary data.</text>
</comment>
<dbReference type="Gene3D" id="3.40.50.620">
    <property type="entry name" value="HUPs"/>
    <property type="match status" value="1"/>
</dbReference>